<dbReference type="NCBIfam" id="TIGR02244">
    <property type="entry name" value="HAD-IG-Ncltidse"/>
    <property type="match status" value="1"/>
</dbReference>
<evidence type="ECO:0000256" key="4">
    <source>
        <dbReference type="ARBA" id="ARBA00022842"/>
    </source>
</evidence>
<feature type="compositionally biased region" description="Polar residues" evidence="5">
    <location>
        <begin position="33"/>
        <end position="43"/>
    </location>
</feature>
<keyword evidence="3" id="KW-0378">Hydrolase</keyword>
<evidence type="ECO:0000256" key="1">
    <source>
        <dbReference type="ARBA" id="ARBA00009589"/>
    </source>
</evidence>
<dbReference type="InterPro" id="IPR036412">
    <property type="entry name" value="HAD-like_sf"/>
</dbReference>
<dbReference type="PANTHER" id="PTHR12103">
    <property type="entry name" value="5'-NUCLEOTIDASE DOMAIN-CONTAINING"/>
    <property type="match status" value="1"/>
</dbReference>
<evidence type="ECO:0000256" key="3">
    <source>
        <dbReference type="ARBA" id="ARBA00022801"/>
    </source>
</evidence>
<dbReference type="InterPro" id="IPR023214">
    <property type="entry name" value="HAD_sf"/>
</dbReference>
<evidence type="ECO:0008006" key="8">
    <source>
        <dbReference type="Google" id="ProtNLM"/>
    </source>
</evidence>
<dbReference type="AlphaFoldDB" id="A0A553PDU8"/>
<dbReference type="GO" id="GO:0046037">
    <property type="term" value="P:GMP metabolic process"/>
    <property type="evidence" value="ECO:0007669"/>
    <property type="project" value="UniProtKB-ARBA"/>
</dbReference>
<dbReference type="CDD" id="cd07522">
    <property type="entry name" value="HAD_cN-II"/>
    <property type="match status" value="1"/>
</dbReference>
<dbReference type="InterPro" id="IPR008380">
    <property type="entry name" value="HAD-SF_hydro_IG_5-nucl"/>
</dbReference>
<feature type="region of interest" description="Disordered" evidence="5">
    <location>
        <begin position="25"/>
        <end position="44"/>
    </location>
</feature>
<keyword evidence="2" id="KW-0479">Metal-binding</keyword>
<keyword evidence="4" id="KW-0460">Magnesium</keyword>
<dbReference type="Proteomes" id="UP000318571">
    <property type="component" value="Chromosome 2"/>
</dbReference>
<keyword evidence="7" id="KW-1185">Reference proteome</keyword>
<evidence type="ECO:0000256" key="5">
    <source>
        <dbReference type="SAM" id="MobiDB-lite"/>
    </source>
</evidence>
<proteinExistence type="inferred from homology"/>
<dbReference type="STRING" id="6832.A0A553PDU8"/>
<evidence type="ECO:0000313" key="6">
    <source>
        <dbReference type="EMBL" id="TRY75855.1"/>
    </source>
</evidence>
<gene>
    <name evidence="6" type="ORF">TCAL_00617</name>
</gene>
<feature type="region of interest" description="Disordered" evidence="5">
    <location>
        <begin position="566"/>
        <end position="606"/>
    </location>
</feature>
<accession>A0A553PDU8</accession>
<dbReference type="PANTHER" id="PTHR12103:SF15">
    <property type="entry name" value="CYTOSOLIC PURINE 5'-NUCLEOTIDASE"/>
    <property type="match status" value="1"/>
</dbReference>
<comment type="caution">
    <text evidence="6">The sequence shown here is derived from an EMBL/GenBank/DDBJ whole genome shotgun (WGS) entry which is preliminary data.</text>
</comment>
<name>A0A553PDU8_TIGCA</name>
<sequence length="606" mass="68984">MASSTRELTPPQCLPTDVSLVSGPGLGAGKAMTSPSDSGSNGSIKKYYRSAEHRSDGQGMARSGSFLDGYFVSSGYDANIGAKRETEHRSSVICFPQIFVNRSLHLEKIKFFGFDMDYTLAEYKSPQFEILGFKMLVDRLVEIGYPDIIQDFEYDPTFPIRGLWFDTLHGNLLKVDGFGNILVCVHGFEFLKPQEISEKYPNKFIQLDDSRIYVLNTLFNVPETYMLACIMDYFTNSSEYKEVPQGYKFGDLLMSYKSIFQDIRNAVDYIHMNGELKRRICDNLPEYVKKDSNLNTLLKRLQQAGRKTFLLTNSEWWYTNEVMNYLLDDGSGESWESHFNYVIVDAQKPSFFGEGTVLRRVERSTGKLMIGRHTGAIEEGNIYSGGSCEVLSKMIGAKGKDVLYFGDHIFGDVLKSKKLRGWKTFLIVPELNSELHVWTDKNKLFDQLQGLDVQLGELYKNLDSAASEKPDISNVRQAMQEVIHEMDMSYGLLGSLFRSGSRQTFFSSQVVRYADLYAASVLNLVHYPFSYMFRAPAMLMPHESTVTHEQKLSRDQVENAMAKRKEFINRRTESRVPNPYAEEPSLITQTHELDDDPEDDSTASSN</sequence>
<dbReference type="FunFam" id="3.40.50.1000:FF:000021">
    <property type="entry name" value="NT5C2 isoform 1"/>
    <property type="match status" value="1"/>
</dbReference>
<dbReference type="GO" id="GO:0046872">
    <property type="term" value="F:metal ion binding"/>
    <property type="evidence" value="ECO:0007669"/>
    <property type="project" value="UniProtKB-KW"/>
</dbReference>
<comment type="similarity">
    <text evidence="1">Belongs to the 5'(3')-deoxyribonucleotidase family.</text>
</comment>
<protein>
    <recommendedName>
        <fullName evidence="8">Cytosolic purine 5'-nucleotidase</fullName>
    </recommendedName>
</protein>
<dbReference type="GO" id="GO:0008253">
    <property type="term" value="F:5'-nucleotidase activity"/>
    <property type="evidence" value="ECO:0007669"/>
    <property type="project" value="TreeGrafter"/>
</dbReference>
<dbReference type="OMA" id="WDYTDAV"/>
<evidence type="ECO:0000313" key="7">
    <source>
        <dbReference type="Proteomes" id="UP000318571"/>
    </source>
</evidence>
<dbReference type="Gene3D" id="3.40.50.1000">
    <property type="entry name" value="HAD superfamily/HAD-like"/>
    <property type="match status" value="2"/>
</dbReference>
<organism evidence="6 7">
    <name type="scientific">Tigriopus californicus</name>
    <name type="common">Marine copepod</name>
    <dbReference type="NCBI Taxonomy" id="6832"/>
    <lineage>
        <taxon>Eukaryota</taxon>
        <taxon>Metazoa</taxon>
        <taxon>Ecdysozoa</taxon>
        <taxon>Arthropoda</taxon>
        <taxon>Crustacea</taxon>
        <taxon>Multicrustacea</taxon>
        <taxon>Hexanauplia</taxon>
        <taxon>Copepoda</taxon>
        <taxon>Harpacticoida</taxon>
        <taxon>Harpacticidae</taxon>
        <taxon>Tigriopus</taxon>
    </lineage>
</organism>
<dbReference type="EMBL" id="VCGU01000005">
    <property type="protein sequence ID" value="TRY75855.1"/>
    <property type="molecule type" value="Genomic_DNA"/>
</dbReference>
<reference evidence="6 7" key="1">
    <citation type="journal article" date="2018" name="Nat. Ecol. Evol.">
        <title>Genomic signatures of mitonuclear coevolution across populations of Tigriopus californicus.</title>
        <authorList>
            <person name="Barreto F.S."/>
            <person name="Watson E.T."/>
            <person name="Lima T.G."/>
            <person name="Willett C.S."/>
            <person name="Edmands S."/>
            <person name="Li W."/>
            <person name="Burton R.S."/>
        </authorList>
    </citation>
    <scope>NUCLEOTIDE SEQUENCE [LARGE SCALE GENOMIC DNA]</scope>
    <source>
        <strain evidence="6 7">San Diego</strain>
    </source>
</reference>
<dbReference type="Pfam" id="PF05761">
    <property type="entry name" value="5_nucleotid"/>
    <property type="match status" value="1"/>
</dbReference>
<feature type="compositionally biased region" description="Acidic residues" evidence="5">
    <location>
        <begin position="593"/>
        <end position="606"/>
    </location>
</feature>
<evidence type="ECO:0000256" key="2">
    <source>
        <dbReference type="ARBA" id="ARBA00022723"/>
    </source>
</evidence>
<dbReference type="SUPFAM" id="SSF56784">
    <property type="entry name" value="HAD-like"/>
    <property type="match status" value="1"/>
</dbReference>